<evidence type="ECO:0000256" key="3">
    <source>
        <dbReference type="ARBA" id="ARBA00022448"/>
    </source>
</evidence>
<feature type="transmembrane region" description="Helical" evidence="12">
    <location>
        <begin position="59"/>
        <end position="79"/>
    </location>
</feature>
<feature type="transmembrane region" description="Helical" evidence="12">
    <location>
        <begin position="6"/>
        <end position="29"/>
    </location>
</feature>
<keyword evidence="10" id="KW-0739">Sodium transport</keyword>
<proteinExistence type="inferred from homology"/>
<dbReference type="PANTHER" id="PTHR42985">
    <property type="entry name" value="SODIUM-COUPLED MONOCARBOXYLATE TRANSPORTER"/>
    <property type="match status" value="1"/>
</dbReference>
<dbReference type="GO" id="GO:0015293">
    <property type="term" value="F:symporter activity"/>
    <property type="evidence" value="ECO:0007669"/>
    <property type="project" value="TreeGrafter"/>
</dbReference>
<dbReference type="InterPro" id="IPR001734">
    <property type="entry name" value="Na/solute_symporter"/>
</dbReference>
<evidence type="ECO:0000313" key="14">
    <source>
        <dbReference type="WBParaSite" id="PSAMB.scaffold2197size24676.g16791.t1"/>
    </source>
</evidence>
<feature type="transmembrane region" description="Helical" evidence="12">
    <location>
        <begin position="450"/>
        <end position="471"/>
    </location>
</feature>
<dbReference type="WBParaSite" id="PSAMB.scaffold2197size24676.g16791.t1">
    <property type="protein sequence ID" value="PSAMB.scaffold2197size24676.g16791.t1"/>
    <property type="gene ID" value="PSAMB.scaffold2197size24676.g16791"/>
</dbReference>
<keyword evidence="6 12" id="KW-1133">Transmembrane helix</keyword>
<feature type="transmembrane region" description="Helical" evidence="12">
    <location>
        <begin position="396"/>
        <end position="418"/>
    </location>
</feature>
<accession>A0A914VMB5</accession>
<dbReference type="InterPro" id="IPR051163">
    <property type="entry name" value="Sodium:Solute_Symporter_SSF"/>
</dbReference>
<evidence type="ECO:0000256" key="9">
    <source>
        <dbReference type="ARBA" id="ARBA00023136"/>
    </source>
</evidence>
<dbReference type="Gene3D" id="1.20.1730.10">
    <property type="entry name" value="Sodium/glucose cotransporter"/>
    <property type="match status" value="1"/>
</dbReference>
<feature type="transmembrane region" description="Helical" evidence="12">
    <location>
        <begin position="515"/>
        <end position="536"/>
    </location>
</feature>
<feature type="transmembrane region" description="Helical" evidence="12">
    <location>
        <begin position="91"/>
        <end position="115"/>
    </location>
</feature>
<comment type="subcellular location">
    <subcellularLocation>
        <location evidence="1">Cell membrane</location>
        <topology evidence="1">Multi-pass membrane protein</topology>
    </subcellularLocation>
</comment>
<sequence length="571" mass="62636">MTSAFVAIDYVLFAAFLCISLGVGAFYAIQAKRNQARIKANPNKSETEEFLMGGRKMPVLPMALSLLTTFQSGLTMLGTPAEIYERGAIYWVNYQMGTLALVASGLIFLPILYRLKTTSMFEYFELRFGSRLLRRTASAIFIANTLFYMAVVLYAPSVALSGVTDIAVWPFILVIGLVATCYTTIGGLKAVVWTDTLQAVFMYGGVGTLIVKGIHDAGGWDRVWQVASEGGRLSSLKNTDLNPAQYSSIWIATFGGFSFWMSLFGLNQMAIQRYCALPSLKHAYMVMAITIPAFVILTSLACFIGLIMLAYFWNCNPLDTGEIETQDQLVIFFATKVLKVVPGLPGLFLACLSSSTLSTLSAGLNSMSAIIWEDFLKQRYGDKWSDSKATLVNKGLVLFFGLCTTALAFAAGPMGGIIKSSVNMMGALAGPLIGIFCLGVFFPSTNSKSALISFYVSTVLILWICMGNFFANPYKTYALGTNSTCANANHTKLPPSFDPHYGNPDSFVLYRISSFLYPLIGVLITLIIALPLNFVYKSKFVPTAADRKRTFSLTLFGRGIDRDKNEEHEKY</sequence>
<dbReference type="CDD" id="cd11492">
    <property type="entry name" value="SLC5sbd_NIS-SMVT"/>
    <property type="match status" value="1"/>
</dbReference>
<dbReference type="AlphaFoldDB" id="A0A914VMB5"/>
<evidence type="ECO:0000313" key="13">
    <source>
        <dbReference type="Proteomes" id="UP000887566"/>
    </source>
</evidence>
<dbReference type="PANTHER" id="PTHR42985:SF40">
    <property type="entry name" value="LD47995P-RELATED"/>
    <property type="match status" value="1"/>
</dbReference>
<feature type="transmembrane region" description="Helical" evidence="12">
    <location>
        <begin position="249"/>
        <end position="271"/>
    </location>
</feature>
<dbReference type="Proteomes" id="UP000887566">
    <property type="component" value="Unplaced"/>
</dbReference>
<keyword evidence="8" id="KW-0406">Ion transport</keyword>
<evidence type="ECO:0000256" key="1">
    <source>
        <dbReference type="ARBA" id="ARBA00004651"/>
    </source>
</evidence>
<keyword evidence="3" id="KW-0813">Transport</keyword>
<evidence type="ECO:0000256" key="2">
    <source>
        <dbReference type="ARBA" id="ARBA00006434"/>
    </source>
</evidence>
<evidence type="ECO:0000256" key="6">
    <source>
        <dbReference type="ARBA" id="ARBA00022989"/>
    </source>
</evidence>
<feature type="transmembrane region" description="Helical" evidence="12">
    <location>
        <begin position="167"/>
        <end position="185"/>
    </location>
</feature>
<keyword evidence="7" id="KW-0915">Sodium</keyword>
<evidence type="ECO:0000256" key="4">
    <source>
        <dbReference type="ARBA" id="ARBA00022475"/>
    </source>
</evidence>
<evidence type="ECO:0000256" key="12">
    <source>
        <dbReference type="SAM" id="Phobius"/>
    </source>
</evidence>
<keyword evidence="5 12" id="KW-0812">Transmembrane</keyword>
<feature type="transmembrane region" description="Helical" evidence="12">
    <location>
        <begin position="197"/>
        <end position="215"/>
    </location>
</feature>
<keyword evidence="9 12" id="KW-0472">Membrane</keyword>
<evidence type="ECO:0000256" key="7">
    <source>
        <dbReference type="ARBA" id="ARBA00023053"/>
    </source>
</evidence>
<reference evidence="14" key="1">
    <citation type="submission" date="2022-11" db="UniProtKB">
        <authorList>
            <consortium name="WormBaseParasite"/>
        </authorList>
    </citation>
    <scope>IDENTIFICATION</scope>
</reference>
<dbReference type="GO" id="GO:0006814">
    <property type="term" value="P:sodium ion transport"/>
    <property type="evidence" value="ECO:0007669"/>
    <property type="project" value="UniProtKB-KW"/>
</dbReference>
<evidence type="ECO:0000256" key="8">
    <source>
        <dbReference type="ARBA" id="ARBA00023065"/>
    </source>
</evidence>
<keyword evidence="13" id="KW-1185">Reference proteome</keyword>
<dbReference type="NCBIfam" id="TIGR00813">
    <property type="entry name" value="sss"/>
    <property type="match status" value="1"/>
</dbReference>
<evidence type="ECO:0000256" key="10">
    <source>
        <dbReference type="ARBA" id="ARBA00023201"/>
    </source>
</evidence>
<feature type="transmembrane region" description="Helical" evidence="12">
    <location>
        <begin position="283"/>
        <end position="313"/>
    </location>
</feature>
<evidence type="ECO:0000256" key="5">
    <source>
        <dbReference type="ARBA" id="ARBA00022692"/>
    </source>
</evidence>
<name>A0A914VMB5_9BILA</name>
<feature type="transmembrane region" description="Helical" evidence="12">
    <location>
        <begin position="136"/>
        <end position="155"/>
    </location>
</feature>
<dbReference type="GO" id="GO:0005886">
    <property type="term" value="C:plasma membrane"/>
    <property type="evidence" value="ECO:0007669"/>
    <property type="project" value="UniProtKB-SubCell"/>
</dbReference>
<dbReference type="Pfam" id="PF00474">
    <property type="entry name" value="SSF"/>
    <property type="match status" value="1"/>
</dbReference>
<keyword evidence="4" id="KW-1003">Cell membrane</keyword>
<dbReference type="InterPro" id="IPR038377">
    <property type="entry name" value="Na/Glc_symporter_sf"/>
</dbReference>
<organism evidence="13 14">
    <name type="scientific">Plectus sambesii</name>
    <dbReference type="NCBI Taxonomy" id="2011161"/>
    <lineage>
        <taxon>Eukaryota</taxon>
        <taxon>Metazoa</taxon>
        <taxon>Ecdysozoa</taxon>
        <taxon>Nematoda</taxon>
        <taxon>Chromadorea</taxon>
        <taxon>Plectida</taxon>
        <taxon>Plectina</taxon>
        <taxon>Plectoidea</taxon>
        <taxon>Plectidae</taxon>
        <taxon>Plectus</taxon>
    </lineage>
</organism>
<dbReference type="PROSITE" id="PS50283">
    <property type="entry name" value="NA_SOLUT_SYMP_3"/>
    <property type="match status" value="1"/>
</dbReference>
<evidence type="ECO:0000256" key="11">
    <source>
        <dbReference type="RuleBase" id="RU362091"/>
    </source>
</evidence>
<comment type="similarity">
    <text evidence="2 11">Belongs to the sodium:solute symporter (SSF) (TC 2.A.21) family.</text>
</comment>
<protein>
    <submittedName>
        <fullName evidence="14">Sodium-coupled monocarboxylate transporter 1</fullName>
    </submittedName>
</protein>
<feature type="transmembrane region" description="Helical" evidence="12">
    <location>
        <begin position="424"/>
        <end position="443"/>
    </location>
</feature>